<feature type="region of interest" description="Disordered" evidence="1">
    <location>
        <begin position="1"/>
        <end position="72"/>
    </location>
</feature>
<evidence type="ECO:0000256" key="1">
    <source>
        <dbReference type="SAM" id="MobiDB-lite"/>
    </source>
</evidence>
<dbReference type="AlphaFoldDB" id="A0A7W8KJG3"/>
<reference evidence="2" key="1">
    <citation type="journal article" date="2014" name="Int. J. Syst. Evol. Microbiol.">
        <title>Complete genome of a new Firmicutes species belonging to the dominant human colonic microbiota ('Ruminococcus bicirculans') reveals two chromosomes and a selective capacity to utilize plant glucans.</title>
        <authorList>
            <consortium name="NISC Comparative Sequencing Program"/>
            <person name="Wegmann U."/>
            <person name="Louis P."/>
            <person name="Goesmann A."/>
            <person name="Henrissat B."/>
            <person name="Duncan S.H."/>
            <person name="Flint H.J."/>
        </authorList>
    </citation>
    <scope>NUCLEOTIDE SEQUENCE</scope>
    <source>
        <strain evidence="2">CGMCC 1.18437</strain>
    </source>
</reference>
<dbReference type="EMBL" id="BNAJ01000019">
    <property type="protein sequence ID" value="GHF63778.1"/>
    <property type="molecule type" value="Genomic_DNA"/>
</dbReference>
<keyword evidence="5" id="KW-1185">Reference proteome</keyword>
<organism evidence="3 4">
    <name type="scientific">Deinococcus metalli</name>
    <dbReference type="NCBI Taxonomy" id="1141878"/>
    <lineage>
        <taxon>Bacteria</taxon>
        <taxon>Thermotogati</taxon>
        <taxon>Deinococcota</taxon>
        <taxon>Deinococci</taxon>
        <taxon>Deinococcales</taxon>
        <taxon>Deinococcaceae</taxon>
        <taxon>Deinococcus</taxon>
    </lineage>
</organism>
<reference evidence="5" key="2">
    <citation type="journal article" date="2019" name="Int. J. Syst. Evol. Microbiol.">
        <title>The Global Catalogue of Microorganisms (GCM) 10K type strain sequencing project: providing services to taxonomists for standard genome sequencing and annotation.</title>
        <authorList>
            <consortium name="The Broad Institute Genomics Platform"/>
            <consortium name="The Broad Institute Genome Sequencing Center for Infectious Disease"/>
            <person name="Wu L."/>
            <person name="Ma J."/>
        </authorList>
    </citation>
    <scope>NUCLEOTIDE SEQUENCE [LARGE SCALE GENOMIC DNA]</scope>
    <source>
        <strain evidence="5">CGMCC 1.18437</strain>
    </source>
</reference>
<proteinExistence type="predicted"/>
<gene>
    <name evidence="2" type="ORF">GCM10017781_44620</name>
    <name evidence="3" type="ORF">HNQ07_004545</name>
</gene>
<name>A0A7W8KJG3_9DEIO</name>
<feature type="compositionally biased region" description="Basic and acidic residues" evidence="1">
    <location>
        <begin position="49"/>
        <end position="59"/>
    </location>
</feature>
<accession>A0A7W8KJG3</accession>
<dbReference type="EMBL" id="JACHFK010000019">
    <property type="protein sequence ID" value="MBB5379035.1"/>
    <property type="molecule type" value="Genomic_DNA"/>
</dbReference>
<sequence>MTSTGLGRHNSKPILDWDDVEMEKDTPDIGQDLSGRAERLPTVAAQPEPRAEAVPEDKAGSPWSAMRKLFKR</sequence>
<dbReference type="Proteomes" id="UP000619376">
    <property type="component" value="Unassembled WGS sequence"/>
</dbReference>
<evidence type="ECO:0000313" key="3">
    <source>
        <dbReference type="EMBL" id="MBB5379035.1"/>
    </source>
</evidence>
<reference evidence="3 4" key="3">
    <citation type="submission" date="2020-08" db="EMBL/GenBank/DDBJ databases">
        <title>Genomic Encyclopedia of Type Strains, Phase IV (KMG-IV): sequencing the most valuable type-strain genomes for metagenomic binning, comparative biology and taxonomic classification.</title>
        <authorList>
            <person name="Goeker M."/>
        </authorList>
    </citation>
    <scope>NUCLEOTIDE SEQUENCE [LARGE SCALE GENOMIC DNA]</scope>
    <source>
        <strain evidence="3 4">DSM 27521</strain>
    </source>
</reference>
<evidence type="ECO:0000313" key="4">
    <source>
        <dbReference type="Proteomes" id="UP000539473"/>
    </source>
</evidence>
<dbReference type="RefSeq" id="WP_184116001.1">
    <property type="nucleotide sequence ID" value="NZ_BNAJ01000019.1"/>
</dbReference>
<evidence type="ECO:0000313" key="5">
    <source>
        <dbReference type="Proteomes" id="UP000619376"/>
    </source>
</evidence>
<evidence type="ECO:0000313" key="2">
    <source>
        <dbReference type="EMBL" id="GHF63778.1"/>
    </source>
</evidence>
<comment type="caution">
    <text evidence="3">The sequence shown here is derived from an EMBL/GenBank/DDBJ whole genome shotgun (WGS) entry which is preliminary data.</text>
</comment>
<dbReference type="Proteomes" id="UP000539473">
    <property type="component" value="Unassembled WGS sequence"/>
</dbReference>
<reference evidence="2" key="4">
    <citation type="submission" date="2024-05" db="EMBL/GenBank/DDBJ databases">
        <authorList>
            <person name="Sun Q."/>
            <person name="Zhou Y."/>
        </authorList>
    </citation>
    <scope>NUCLEOTIDE SEQUENCE</scope>
    <source>
        <strain evidence="2">CGMCC 1.18437</strain>
    </source>
</reference>
<protein>
    <submittedName>
        <fullName evidence="3">Uncharacterized protein</fullName>
    </submittedName>
</protein>